<comment type="caution">
    <text evidence="6">The sequence shown here is derived from an EMBL/GenBank/DDBJ whole genome shotgun (WGS) entry which is preliminary data.</text>
</comment>
<protein>
    <submittedName>
        <fullName evidence="6">Transcriptional regulator, LysR family</fullName>
    </submittedName>
</protein>
<dbReference type="Pfam" id="PF03466">
    <property type="entry name" value="LysR_substrate"/>
    <property type="match status" value="1"/>
</dbReference>
<dbReference type="PROSITE" id="PS50931">
    <property type="entry name" value="HTH_LYSR"/>
    <property type="match status" value="1"/>
</dbReference>
<dbReference type="InterPro" id="IPR036388">
    <property type="entry name" value="WH-like_DNA-bd_sf"/>
</dbReference>
<gene>
    <name evidence="6" type="ORF">SAMN04488518_10237</name>
</gene>
<dbReference type="InterPro" id="IPR005119">
    <property type="entry name" value="LysR_subst-bd"/>
</dbReference>
<dbReference type="Gene3D" id="1.10.10.10">
    <property type="entry name" value="Winged helix-like DNA-binding domain superfamily/Winged helix DNA-binding domain"/>
    <property type="match status" value="1"/>
</dbReference>
<feature type="domain" description="HTH lysR-type" evidence="5">
    <location>
        <begin position="4"/>
        <end position="61"/>
    </location>
</feature>
<evidence type="ECO:0000313" key="7">
    <source>
        <dbReference type="Proteomes" id="UP000199598"/>
    </source>
</evidence>
<name>A0A1I3WLQ9_9HYPH</name>
<evidence type="ECO:0000259" key="5">
    <source>
        <dbReference type="PROSITE" id="PS50931"/>
    </source>
</evidence>
<dbReference type="Pfam" id="PF00126">
    <property type="entry name" value="HTH_1"/>
    <property type="match status" value="1"/>
</dbReference>
<dbReference type="Gene3D" id="3.40.190.290">
    <property type="match status" value="1"/>
</dbReference>
<evidence type="ECO:0000256" key="3">
    <source>
        <dbReference type="ARBA" id="ARBA00023125"/>
    </source>
</evidence>
<keyword evidence="3" id="KW-0238">DNA-binding</keyword>
<evidence type="ECO:0000313" key="6">
    <source>
        <dbReference type="EMBL" id="SFK08280.1"/>
    </source>
</evidence>
<reference evidence="6 7" key="1">
    <citation type="submission" date="2016-10" db="EMBL/GenBank/DDBJ databases">
        <authorList>
            <person name="Varghese N."/>
            <person name="Submissions S."/>
        </authorList>
    </citation>
    <scope>NUCLEOTIDE SEQUENCE [LARGE SCALE GENOMIC DNA]</scope>
    <source>
        <strain evidence="6 7">DSM 16392</strain>
    </source>
</reference>
<accession>A0A1I3WLQ9</accession>
<keyword evidence="4" id="KW-0804">Transcription</keyword>
<dbReference type="InterPro" id="IPR058163">
    <property type="entry name" value="LysR-type_TF_proteobact-type"/>
</dbReference>
<dbReference type="Proteomes" id="UP000199598">
    <property type="component" value="Unassembled WGS sequence"/>
</dbReference>
<evidence type="ECO:0000256" key="1">
    <source>
        <dbReference type="ARBA" id="ARBA00009437"/>
    </source>
</evidence>
<dbReference type="PANTHER" id="PTHR30537:SF3">
    <property type="entry name" value="TRANSCRIPTIONAL REGULATORY PROTEIN"/>
    <property type="match status" value="1"/>
</dbReference>
<dbReference type="SUPFAM" id="SSF53850">
    <property type="entry name" value="Periplasmic binding protein-like II"/>
    <property type="match status" value="1"/>
</dbReference>
<dbReference type="InterPro" id="IPR000847">
    <property type="entry name" value="LysR_HTH_N"/>
</dbReference>
<dbReference type="EMBL" id="FOSK01000002">
    <property type="protein sequence ID" value="SFK08280.1"/>
    <property type="molecule type" value="Genomic_DNA"/>
</dbReference>
<evidence type="ECO:0000256" key="2">
    <source>
        <dbReference type="ARBA" id="ARBA00023015"/>
    </source>
</evidence>
<keyword evidence="2" id="KW-0805">Transcription regulation</keyword>
<organism evidence="6 7">
    <name type="scientific">Pseudovibrio ascidiaceicola</name>
    <dbReference type="NCBI Taxonomy" id="285279"/>
    <lineage>
        <taxon>Bacteria</taxon>
        <taxon>Pseudomonadati</taxon>
        <taxon>Pseudomonadota</taxon>
        <taxon>Alphaproteobacteria</taxon>
        <taxon>Hyphomicrobiales</taxon>
        <taxon>Stappiaceae</taxon>
        <taxon>Pseudovibrio</taxon>
    </lineage>
</organism>
<dbReference type="PANTHER" id="PTHR30537">
    <property type="entry name" value="HTH-TYPE TRANSCRIPTIONAL REGULATOR"/>
    <property type="match status" value="1"/>
</dbReference>
<proteinExistence type="inferred from homology"/>
<sequence>MRSLDWELLPSFLAVARAGSLRAGAELLRTNYGTVNRNIQALEASYGVALFSRSTKGFKLTDAGEAVLPFAEQAEQVIINARKRVEGLDKSEAGTLRFSVTPTFAYDVISPIISRFQEAYPDIQVELRLTSAVEEINKDETDVSLRAAYEVSEDVVARKLYPMTVGIYASQTYIDTVFAQSGPQGSGLSWIGWPGDTQAANWVAQSPFPHADIRHMVSDGYMRLRLLRENCGISYLPVVFEKFFPDLCRVPGTKAELGQSLWIVLHADLRKTVRIRRFVDFLADELMDLKRDMQGELYRR</sequence>
<keyword evidence="7" id="KW-1185">Reference proteome</keyword>
<dbReference type="InterPro" id="IPR036390">
    <property type="entry name" value="WH_DNA-bd_sf"/>
</dbReference>
<comment type="similarity">
    <text evidence="1">Belongs to the LysR transcriptional regulatory family.</text>
</comment>
<dbReference type="RefSeq" id="WP_093517158.1">
    <property type="nucleotide sequence ID" value="NZ_FOSK01000002.1"/>
</dbReference>
<dbReference type="SUPFAM" id="SSF46785">
    <property type="entry name" value="Winged helix' DNA-binding domain"/>
    <property type="match status" value="1"/>
</dbReference>
<evidence type="ECO:0000256" key="4">
    <source>
        <dbReference type="ARBA" id="ARBA00023163"/>
    </source>
</evidence>